<reference evidence="3 5" key="2">
    <citation type="submission" date="2019-03" db="EMBL/GenBank/DDBJ databases">
        <authorList>
            <person name="He R.-H."/>
        </authorList>
    </citation>
    <scope>NUCLEOTIDE SEQUENCE [LARGE SCALE GENOMIC DNA]</scope>
    <source>
        <strain evidence="3 5">DSM 19624</strain>
    </source>
</reference>
<feature type="transmembrane region" description="Helical" evidence="1">
    <location>
        <begin position="62"/>
        <end position="82"/>
    </location>
</feature>
<dbReference type="Proteomes" id="UP000273898">
    <property type="component" value="Unassembled WGS sequence"/>
</dbReference>
<evidence type="ECO:0000313" key="2">
    <source>
        <dbReference type="EMBL" id="RLJ77755.1"/>
    </source>
</evidence>
<feature type="transmembrane region" description="Helical" evidence="1">
    <location>
        <begin position="171"/>
        <end position="189"/>
    </location>
</feature>
<keyword evidence="1" id="KW-0472">Membrane</keyword>
<keyword evidence="1" id="KW-1133">Transmembrane helix</keyword>
<feature type="transmembrane region" description="Helical" evidence="1">
    <location>
        <begin position="103"/>
        <end position="125"/>
    </location>
</feature>
<keyword evidence="5" id="KW-1185">Reference proteome</keyword>
<evidence type="ECO:0000256" key="1">
    <source>
        <dbReference type="SAM" id="Phobius"/>
    </source>
</evidence>
<sequence>MNNTFNMNRFGLLLKRQWLDFGKIYLMSFGVLIGILALFYSISLTSDSLKNISSNTLNFRYPLFLITGFLFASIIANSYFMHLGQKPKAIINILIPASTTEKFLSAIFYTLIIAIPSYLLCFYVIDFAFVSSVRATHTLTSSYNDYQGKKVVIDHLAYFFSTETVKDFYPFYYVPPLINGVFLLGSIFFKSFHYVKTAISVMIFGVLWVTSIIFVMQKLTNNTVWVGNHYWQDERNIFLIMSLTGILLTLLFWFISFIRLKEKEA</sequence>
<feature type="transmembrane region" description="Helical" evidence="1">
    <location>
        <begin position="198"/>
        <end position="217"/>
    </location>
</feature>
<gene>
    <name evidence="2" type="ORF">BCL90_2861</name>
    <name evidence="3" type="ORF">E3V97_03115</name>
</gene>
<evidence type="ECO:0000313" key="5">
    <source>
        <dbReference type="Proteomes" id="UP000297429"/>
    </source>
</evidence>
<feature type="transmembrane region" description="Helical" evidence="1">
    <location>
        <begin position="21"/>
        <end position="42"/>
    </location>
</feature>
<protein>
    <recommendedName>
        <fullName evidence="6">ABC transporter permease</fullName>
    </recommendedName>
</protein>
<dbReference type="OrthoDB" id="1523880at2"/>
<evidence type="ECO:0000313" key="3">
    <source>
        <dbReference type="EMBL" id="TFB33047.1"/>
    </source>
</evidence>
<dbReference type="AlphaFoldDB" id="A0A497Y7E9"/>
<dbReference type="EMBL" id="RCCK01000011">
    <property type="protein sequence ID" value="RLJ77755.1"/>
    <property type="molecule type" value="Genomic_DNA"/>
</dbReference>
<feature type="transmembrane region" description="Helical" evidence="1">
    <location>
        <begin position="237"/>
        <end position="258"/>
    </location>
</feature>
<evidence type="ECO:0000313" key="4">
    <source>
        <dbReference type="Proteomes" id="UP000273898"/>
    </source>
</evidence>
<dbReference type="RefSeq" id="WP_121284485.1">
    <property type="nucleotide sequence ID" value="NZ_RCCK01000011.1"/>
</dbReference>
<dbReference type="Proteomes" id="UP000297429">
    <property type="component" value="Unassembled WGS sequence"/>
</dbReference>
<name>A0A497Y7E9_9SPHI</name>
<reference evidence="2 4" key="1">
    <citation type="submission" date="2018-10" db="EMBL/GenBank/DDBJ databases">
        <title>Genomic Encyclopedia of Archaeal and Bacterial Type Strains, Phase II (KMG-II): from individual species to whole genera.</title>
        <authorList>
            <person name="Goeker M."/>
        </authorList>
    </citation>
    <scope>NUCLEOTIDE SEQUENCE [LARGE SCALE GENOMIC DNA]</scope>
    <source>
        <strain evidence="2 4">DSM 19624</strain>
    </source>
</reference>
<comment type="caution">
    <text evidence="2">The sequence shown here is derived from an EMBL/GenBank/DDBJ whole genome shotgun (WGS) entry which is preliminary data.</text>
</comment>
<organism evidence="2 4">
    <name type="scientific">Pedobacter alluvionis</name>
    <dbReference type="NCBI Taxonomy" id="475253"/>
    <lineage>
        <taxon>Bacteria</taxon>
        <taxon>Pseudomonadati</taxon>
        <taxon>Bacteroidota</taxon>
        <taxon>Sphingobacteriia</taxon>
        <taxon>Sphingobacteriales</taxon>
        <taxon>Sphingobacteriaceae</taxon>
        <taxon>Pedobacter</taxon>
    </lineage>
</organism>
<dbReference type="EMBL" id="SOPX01000001">
    <property type="protein sequence ID" value="TFB33047.1"/>
    <property type="molecule type" value="Genomic_DNA"/>
</dbReference>
<proteinExistence type="predicted"/>
<evidence type="ECO:0008006" key="6">
    <source>
        <dbReference type="Google" id="ProtNLM"/>
    </source>
</evidence>
<accession>A0A497Y7E9</accession>
<keyword evidence="1" id="KW-0812">Transmembrane</keyword>